<gene>
    <name evidence="3" type="ORF">A8139_15545</name>
</gene>
<feature type="domain" description="XdhC- CoxI" evidence="1">
    <location>
        <begin position="16"/>
        <end position="73"/>
    </location>
</feature>
<protein>
    <submittedName>
        <fullName evidence="3">Xanthine dehydrogenase accessory protein XdhC</fullName>
    </submittedName>
</protein>
<sequence length="298" mass="32583">MMSSMSWIQALAEVEKAGQAWVIATVIGTQGSAPRESSSKMIITANHSFDTIGGGQLEYAVCQKARDMLNGKHTGASHVLENFPLAAKTNQCCGGAVSMLLEYFPEPATKITIFGMGHVASTLVNVLGNMQAKISLIDSRENLAQDQTIKGLPSNVTPFLYKSMLDHIDHMSHNEITLVMTHDHALDYQLVEALLDRKDCRFIGLIGSKTKALRFKKRLVSASFSPAEIESVHCPVGLPDVAGKKPFEIAISIAAQIIQITQQNKTETKKRSGLTWKEINNTLSDVKEISETKENSEV</sequence>
<dbReference type="OrthoDB" id="61481at2"/>
<dbReference type="Proteomes" id="UP000249898">
    <property type="component" value="Chromosome"/>
</dbReference>
<dbReference type="PANTHER" id="PTHR30388:SF6">
    <property type="entry name" value="XANTHINE DEHYDROGENASE SUBUNIT A-RELATED"/>
    <property type="match status" value="1"/>
</dbReference>
<accession>A0A2Z4PUJ3</accession>
<reference evidence="3 4" key="1">
    <citation type="submission" date="2016-06" db="EMBL/GenBank/DDBJ databases">
        <title>The sequenced genome of the ice-adhering bacterium Marinomonas primoryensis, from Antarctica.</title>
        <authorList>
            <person name="Graham L."/>
            <person name="Vance T.D.R."/>
            <person name="Davies P.L."/>
        </authorList>
    </citation>
    <scope>NUCLEOTIDE SEQUENCE [LARGE SCALE GENOMIC DNA]</scope>
    <source>
        <strain evidence="3 4">AceL</strain>
    </source>
</reference>
<proteinExistence type="predicted"/>
<dbReference type="InterPro" id="IPR052698">
    <property type="entry name" value="MoCofactor_Util/Proc"/>
</dbReference>
<dbReference type="EMBL" id="CP016181">
    <property type="protein sequence ID" value="AWY01216.1"/>
    <property type="molecule type" value="Genomic_DNA"/>
</dbReference>
<dbReference type="Pfam" id="PF02625">
    <property type="entry name" value="XdhC_CoxI"/>
    <property type="match status" value="1"/>
</dbReference>
<evidence type="ECO:0000313" key="3">
    <source>
        <dbReference type="EMBL" id="AWY01216.1"/>
    </source>
</evidence>
<dbReference type="NCBIfam" id="TIGR02964">
    <property type="entry name" value="xanthine_xdhC"/>
    <property type="match status" value="1"/>
</dbReference>
<dbReference type="AlphaFoldDB" id="A0A2Z4PUJ3"/>
<dbReference type="PANTHER" id="PTHR30388">
    <property type="entry name" value="ALDEHYDE OXIDOREDUCTASE MOLYBDENUM COFACTOR ASSEMBLY PROTEIN"/>
    <property type="match status" value="1"/>
</dbReference>
<dbReference type="InterPro" id="IPR027051">
    <property type="entry name" value="XdhC_Rossmann_dom"/>
</dbReference>
<dbReference type="RefSeq" id="WP_112139563.1">
    <property type="nucleotide sequence ID" value="NZ_CP016181.1"/>
</dbReference>
<name>A0A2Z4PUJ3_9GAMM</name>
<dbReference type="Gene3D" id="3.40.50.720">
    <property type="entry name" value="NAD(P)-binding Rossmann-like Domain"/>
    <property type="match status" value="1"/>
</dbReference>
<organism evidence="3 4">
    <name type="scientific">Marinomonas primoryensis</name>
    <dbReference type="NCBI Taxonomy" id="178399"/>
    <lineage>
        <taxon>Bacteria</taxon>
        <taxon>Pseudomonadati</taxon>
        <taxon>Pseudomonadota</taxon>
        <taxon>Gammaproteobacteria</taxon>
        <taxon>Oceanospirillales</taxon>
        <taxon>Oceanospirillaceae</taxon>
        <taxon>Marinomonas</taxon>
    </lineage>
</organism>
<evidence type="ECO:0000313" key="4">
    <source>
        <dbReference type="Proteomes" id="UP000249898"/>
    </source>
</evidence>
<evidence type="ECO:0000259" key="2">
    <source>
        <dbReference type="Pfam" id="PF13478"/>
    </source>
</evidence>
<evidence type="ECO:0000259" key="1">
    <source>
        <dbReference type="Pfam" id="PF02625"/>
    </source>
</evidence>
<dbReference type="InterPro" id="IPR003777">
    <property type="entry name" value="XdhC_CoxI"/>
</dbReference>
<dbReference type="InterPro" id="IPR014308">
    <property type="entry name" value="Xanthine_DH_XdhC"/>
</dbReference>
<dbReference type="Pfam" id="PF13478">
    <property type="entry name" value="XdhC_C"/>
    <property type="match status" value="1"/>
</dbReference>
<feature type="domain" description="XdhC Rossmann" evidence="2">
    <location>
        <begin position="112"/>
        <end position="257"/>
    </location>
</feature>